<feature type="chain" id="PRO_5032506872" evidence="1">
    <location>
        <begin position="28"/>
        <end position="743"/>
    </location>
</feature>
<evidence type="ECO:0000313" key="4">
    <source>
        <dbReference type="Proteomes" id="UP000013111"/>
    </source>
</evidence>
<keyword evidence="1" id="KW-0732">Signal</keyword>
<evidence type="ECO:0000259" key="2">
    <source>
        <dbReference type="Pfam" id="PF09008"/>
    </source>
</evidence>
<gene>
    <name evidence="3" type="primary">amsF</name>
    <name evidence="3" type="ORF">BN437_2315</name>
</gene>
<proteinExistence type="predicted"/>
<dbReference type="InterPro" id="IPR036730">
    <property type="entry name" value="P22_tailspike_N_sf"/>
</dbReference>
<dbReference type="Gene3D" id="2.160.20.10">
    <property type="entry name" value="Single-stranded right-handed beta-helix, Pectin lyase-like"/>
    <property type="match status" value="1"/>
</dbReference>
<dbReference type="AlphaFoldDB" id="A0A831A0N1"/>
<reference evidence="3 4" key="1">
    <citation type="submission" date="2012-11" db="EMBL/GenBank/DDBJ databases">
        <authorList>
            <person name="Linke B."/>
        </authorList>
    </citation>
    <scope>NUCLEOTIDE SEQUENCE [LARGE SCALE GENOMIC DNA]</scope>
    <source>
        <strain evidence="4">CFBP 1232</strain>
    </source>
</reference>
<accession>A0A831A0N1</accession>
<dbReference type="GeneID" id="97606448"/>
<evidence type="ECO:0000313" key="3">
    <source>
        <dbReference type="EMBL" id="CCO94234.1"/>
    </source>
</evidence>
<sequence length="743" mass="82253">MKRRELIRTAFSTIVATAALSSVSARARSEDLHGLTLKKVPPDAIPKNDVPIFSPDDVFTMPEQFWRDFKGKLYIGKAGTDPTLPQNLIDVFVKNANGGTALLSQPIDLNSETLKTFVAAKGALWSASEYSMALHNDNDEQIFYVPDVKNNGVSEFSRRLSQPGGYQLIGEISSFASLRQTRPLFSGAKVRLKGWHDGTEVGGGAFVGEMTPSEDDGGYIASSGQDFHWRRVSDDMNRITLFDFGAVADGKKDCLPAVMAMYHWAQNNNQKLSIQFPAGRFFISSFDISAKYIRFLRLAGAPVNFGYFPATTLVSDGKSEFLFKVNARWVELSNISFEGQIEHSPNGQGFFHNICPAGQYFRGSCLRFTGVGGVSLSLIDTLDCKIDQWYASKCTGDVIRGSWSFTKKGNWDHNTAIELSNFNVQHCRQGKVLNLPRCTQSIIHNGWIEHSEFPGDLSNGQWIVDALSLEGCKNPLIAHCSRLNMRQTNLQSGSWIDNSLANDEWLSSFERGSTRVESYGIAVDGSMKYNYLTSRFRIENHSSQEKWYELGNIHTPDVGDSWEIEVFGQSQFSNGSGTKALMSVTDDRHTGGKAIINLQRKIHGFEASWSVEGSSPINDVVYTTSNDSDTRVFVKLAQWLGSAGVMIKTTAKDRFVTGHCARFDSRMVHSEPPKGEKVHSAVRRFSLHNGLAGIGANEQGDLLVESRHIDAAKVETSRAEGYISLVINGQQVAVPYFALKQNS</sequence>
<dbReference type="Gene3D" id="2.170.14.10">
    <property type="entry name" value="Phage P22 tailspike-like, N-terminal domain"/>
    <property type="match status" value="1"/>
</dbReference>
<dbReference type="Pfam" id="PF09008">
    <property type="entry name" value="Head_binding"/>
    <property type="match status" value="1"/>
</dbReference>
<feature type="signal peptide" evidence="1">
    <location>
        <begin position="1"/>
        <end position="27"/>
    </location>
</feature>
<dbReference type="SUPFAM" id="SSF51327">
    <property type="entry name" value="Head-binding domain of phage P22 tailspike protein"/>
    <property type="match status" value="1"/>
</dbReference>
<protein>
    <submittedName>
        <fullName evidence="3">Amylovoran biosynthesis protein amsF</fullName>
    </submittedName>
</protein>
<evidence type="ECO:0000256" key="1">
    <source>
        <dbReference type="SAM" id="SignalP"/>
    </source>
</evidence>
<dbReference type="InterPro" id="IPR011050">
    <property type="entry name" value="Pectin_lyase_fold/virulence"/>
</dbReference>
<feature type="domain" description="Bacteriophage P22 tailspike N-terminal" evidence="2">
    <location>
        <begin position="50"/>
        <end position="148"/>
    </location>
</feature>
<dbReference type="SMR" id="A0A831A0N1"/>
<dbReference type="EMBL" id="CAPB01000023">
    <property type="protein sequence ID" value="CCO94234.1"/>
    <property type="molecule type" value="Genomic_DNA"/>
</dbReference>
<dbReference type="InterPro" id="IPR009093">
    <property type="entry name" value="P22_tailspike_N"/>
</dbReference>
<organism evidence="3 4">
    <name type="scientific">Erwinia amylovora NBRC 12687 = CFBP 1232</name>
    <dbReference type="NCBI Taxonomy" id="1219359"/>
    <lineage>
        <taxon>Bacteria</taxon>
        <taxon>Pseudomonadati</taxon>
        <taxon>Pseudomonadota</taxon>
        <taxon>Gammaproteobacteria</taxon>
        <taxon>Enterobacterales</taxon>
        <taxon>Erwiniaceae</taxon>
        <taxon>Erwinia</taxon>
    </lineage>
</organism>
<dbReference type="SUPFAM" id="SSF51126">
    <property type="entry name" value="Pectin lyase-like"/>
    <property type="match status" value="1"/>
</dbReference>
<dbReference type="Proteomes" id="UP000013111">
    <property type="component" value="Unassembled WGS sequence"/>
</dbReference>
<name>A0A831A0N1_ERWAM</name>
<comment type="caution">
    <text evidence="3">The sequence shown here is derived from an EMBL/GenBank/DDBJ whole genome shotgun (WGS) entry which is preliminary data.</text>
</comment>
<reference evidence="3 4" key="2">
    <citation type="submission" date="2013-04" db="EMBL/GenBank/DDBJ databases">
        <title>Comparative genomics of 12 strains of Erwinia amylovora identifies a pan-genome with a large conserved core and provides insights into host specificity.</title>
        <authorList>
            <person name="Mann R.A."/>
            <person name="Smits T.H.M."/>
            <person name="Buehlmann A."/>
            <person name="Blom J."/>
            <person name="Goesmann A."/>
            <person name="Frey J.E."/>
            <person name="Plummer K.M."/>
            <person name="Beer S.V."/>
            <person name="Luck J."/>
            <person name="Duffy B."/>
            <person name="Rodoni B."/>
        </authorList>
    </citation>
    <scope>NUCLEOTIDE SEQUENCE [LARGE SCALE GENOMIC DNA]</scope>
    <source>
        <strain evidence="4">CFBP 1232</strain>
    </source>
</reference>
<dbReference type="RefSeq" id="WP_004162445.1">
    <property type="nucleotide sequence ID" value="NZ_BAYW01000003.1"/>
</dbReference>
<dbReference type="InterPro" id="IPR012334">
    <property type="entry name" value="Pectin_lyas_fold"/>
</dbReference>